<organism evidence="3 4">
    <name type="scientific">Levilactobacillus angrenensis</name>
    <dbReference type="NCBI Taxonomy" id="2486020"/>
    <lineage>
        <taxon>Bacteria</taxon>
        <taxon>Bacillati</taxon>
        <taxon>Bacillota</taxon>
        <taxon>Bacilli</taxon>
        <taxon>Lactobacillales</taxon>
        <taxon>Lactobacillaceae</taxon>
        <taxon>Levilactobacillus</taxon>
    </lineage>
</organism>
<feature type="transmembrane region" description="Helical" evidence="2">
    <location>
        <begin position="6"/>
        <end position="26"/>
    </location>
</feature>
<protein>
    <submittedName>
        <fullName evidence="3">Uncharacterized protein</fullName>
    </submittedName>
</protein>
<keyword evidence="2" id="KW-1133">Transmembrane helix</keyword>
<keyword evidence="2" id="KW-0812">Transmembrane</keyword>
<accession>A0ABW1U900</accession>
<reference evidence="4" key="1">
    <citation type="journal article" date="2019" name="Int. J. Syst. Evol. Microbiol.">
        <title>The Global Catalogue of Microorganisms (GCM) 10K type strain sequencing project: providing services to taxonomists for standard genome sequencing and annotation.</title>
        <authorList>
            <consortium name="The Broad Institute Genomics Platform"/>
            <consortium name="The Broad Institute Genome Sequencing Center for Infectious Disease"/>
            <person name="Wu L."/>
            <person name="Ma J."/>
        </authorList>
    </citation>
    <scope>NUCLEOTIDE SEQUENCE [LARGE SCALE GENOMIC DNA]</scope>
    <source>
        <strain evidence="4">CCM 8893</strain>
    </source>
</reference>
<evidence type="ECO:0000313" key="4">
    <source>
        <dbReference type="Proteomes" id="UP001596258"/>
    </source>
</evidence>
<keyword evidence="4" id="KW-1185">Reference proteome</keyword>
<evidence type="ECO:0000256" key="1">
    <source>
        <dbReference type="SAM" id="MobiDB-lite"/>
    </source>
</evidence>
<keyword evidence="2" id="KW-0472">Membrane</keyword>
<evidence type="ECO:0000313" key="3">
    <source>
        <dbReference type="EMBL" id="MFC6289638.1"/>
    </source>
</evidence>
<name>A0ABW1U900_9LACO</name>
<evidence type="ECO:0000256" key="2">
    <source>
        <dbReference type="SAM" id="Phobius"/>
    </source>
</evidence>
<proteinExistence type="predicted"/>
<sequence length="57" mass="6143">MNLRHIIGSLMAAVIILGVVSGLAWFTMGKHTTTHQSTSPVGVLDTPHSRNFRASVK</sequence>
<dbReference type="RefSeq" id="WP_164505671.1">
    <property type="nucleotide sequence ID" value="NZ_JBHSSO010000015.1"/>
</dbReference>
<gene>
    <name evidence="3" type="ORF">ACFP1M_05405</name>
</gene>
<comment type="caution">
    <text evidence="3">The sequence shown here is derived from an EMBL/GenBank/DDBJ whole genome shotgun (WGS) entry which is preliminary data.</text>
</comment>
<dbReference type="EMBL" id="JBHSSO010000015">
    <property type="protein sequence ID" value="MFC6289638.1"/>
    <property type="molecule type" value="Genomic_DNA"/>
</dbReference>
<dbReference type="Proteomes" id="UP001596258">
    <property type="component" value="Unassembled WGS sequence"/>
</dbReference>
<feature type="region of interest" description="Disordered" evidence="1">
    <location>
        <begin position="33"/>
        <end position="57"/>
    </location>
</feature>